<keyword evidence="7" id="KW-1185">Reference proteome</keyword>
<evidence type="ECO:0000256" key="1">
    <source>
        <dbReference type="ARBA" id="ARBA00023015"/>
    </source>
</evidence>
<dbReference type="InterPro" id="IPR001647">
    <property type="entry name" value="HTH_TetR"/>
</dbReference>
<dbReference type="RefSeq" id="WP_188958201.1">
    <property type="nucleotide sequence ID" value="NZ_BMIB01000006.1"/>
</dbReference>
<protein>
    <submittedName>
        <fullName evidence="6">TetR family transcriptional regulator</fullName>
    </submittedName>
</protein>
<dbReference type="Gene3D" id="1.10.357.10">
    <property type="entry name" value="Tetracycline Repressor, domain 2"/>
    <property type="match status" value="1"/>
</dbReference>
<name>A0A917J309_9BACT</name>
<gene>
    <name evidence="6" type="ORF">GCM10011379_52440</name>
</gene>
<evidence type="ECO:0000313" key="7">
    <source>
        <dbReference type="Proteomes" id="UP000627292"/>
    </source>
</evidence>
<dbReference type="EMBL" id="BMIB01000006">
    <property type="protein sequence ID" value="GGH80892.1"/>
    <property type="molecule type" value="Genomic_DNA"/>
</dbReference>
<keyword evidence="3" id="KW-0804">Transcription</keyword>
<keyword evidence="1" id="KW-0805">Transcription regulation</keyword>
<comment type="caution">
    <text evidence="6">The sequence shown here is derived from an EMBL/GenBank/DDBJ whole genome shotgun (WGS) entry which is preliminary data.</text>
</comment>
<accession>A0A917J309</accession>
<dbReference type="Pfam" id="PF00440">
    <property type="entry name" value="TetR_N"/>
    <property type="match status" value="1"/>
</dbReference>
<feature type="DNA-binding region" description="H-T-H motif" evidence="4">
    <location>
        <begin position="24"/>
        <end position="43"/>
    </location>
</feature>
<dbReference type="PANTHER" id="PTHR30055">
    <property type="entry name" value="HTH-TYPE TRANSCRIPTIONAL REGULATOR RUTR"/>
    <property type="match status" value="1"/>
</dbReference>
<evidence type="ECO:0000259" key="5">
    <source>
        <dbReference type="PROSITE" id="PS50977"/>
    </source>
</evidence>
<dbReference type="PROSITE" id="PS50977">
    <property type="entry name" value="HTH_TETR_2"/>
    <property type="match status" value="1"/>
</dbReference>
<evidence type="ECO:0000256" key="3">
    <source>
        <dbReference type="ARBA" id="ARBA00023163"/>
    </source>
</evidence>
<reference evidence="6" key="1">
    <citation type="journal article" date="2014" name="Int. J. Syst. Evol. Microbiol.">
        <title>Complete genome sequence of Corynebacterium casei LMG S-19264T (=DSM 44701T), isolated from a smear-ripened cheese.</title>
        <authorList>
            <consortium name="US DOE Joint Genome Institute (JGI-PGF)"/>
            <person name="Walter F."/>
            <person name="Albersmeier A."/>
            <person name="Kalinowski J."/>
            <person name="Ruckert C."/>
        </authorList>
    </citation>
    <scope>NUCLEOTIDE SEQUENCE</scope>
    <source>
        <strain evidence="6">CGMCC 1.15290</strain>
    </source>
</reference>
<dbReference type="InterPro" id="IPR050109">
    <property type="entry name" value="HTH-type_TetR-like_transc_reg"/>
</dbReference>
<dbReference type="InterPro" id="IPR009057">
    <property type="entry name" value="Homeodomain-like_sf"/>
</dbReference>
<proteinExistence type="predicted"/>
<feature type="domain" description="HTH tetR-type" evidence="5">
    <location>
        <begin position="1"/>
        <end position="61"/>
    </location>
</feature>
<evidence type="ECO:0000256" key="2">
    <source>
        <dbReference type="ARBA" id="ARBA00023125"/>
    </source>
</evidence>
<dbReference type="PANTHER" id="PTHR30055:SF234">
    <property type="entry name" value="HTH-TYPE TRANSCRIPTIONAL REGULATOR BETI"/>
    <property type="match status" value="1"/>
</dbReference>
<dbReference type="Proteomes" id="UP000627292">
    <property type="component" value="Unassembled WGS sequence"/>
</dbReference>
<dbReference type="GO" id="GO:0003700">
    <property type="term" value="F:DNA-binding transcription factor activity"/>
    <property type="evidence" value="ECO:0007669"/>
    <property type="project" value="TreeGrafter"/>
</dbReference>
<keyword evidence="2 4" id="KW-0238">DNA-binding</keyword>
<dbReference type="AlphaFoldDB" id="A0A917J309"/>
<evidence type="ECO:0000313" key="6">
    <source>
        <dbReference type="EMBL" id="GGH80892.1"/>
    </source>
</evidence>
<dbReference type="GO" id="GO:0000976">
    <property type="term" value="F:transcription cis-regulatory region binding"/>
    <property type="evidence" value="ECO:0007669"/>
    <property type="project" value="TreeGrafter"/>
</dbReference>
<dbReference type="PRINTS" id="PR00455">
    <property type="entry name" value="HTHTETR"/>
</dbReference>
<evidence type="ECO:0000256" key="4">
    <source>
        <dbReference type="PROSITE-ProRule" id="PRU00335"/>
    </source>
</evidence>
<organism evidence="6 7">
    <name type="scientific">Filimonas zeae</name>
    <dbReference type="NCBI Taxonomy" id="1737353"/>
    <lineage>
        <taxon>Bacteria</taxon>
        <taxon>Pseudomonadati</taxon>
        <taxon>Bacteroidota</taxon>
        <taxon>Chitinophagia</taxon>
        <taxon>Chitinophagales</taxon>
        <taxon>Chitinophagaceae</taxon>
        <taxon>Filimonas</taxon>
    </lineage>
</organism>
<dbReference type="SUPFAM" id="SSF46689">
    <property type="entry name" value="Homeodomain-like"/>
    <property type="match status" value="1"/>
</dbReference>
<sequence length="206" mass="24236">MEIKERILEKAEELFLRFGVRSITMDEIASQLGISKKTIYQSFADKEELVFMVFDNLFNHCSEDCVQDRARAENAIHELFLAIDMMEGFLKTMNPYILYDLEKYHPAVYKRFLSFKHGFLYQSIKDNVEWGIKEELYRTDINVEIVSRFRVGTAMLSLDAETFPHNKFSVLEVEIQLLLLYAYGLATPKGIKLIHKYNQQRENKNV</sequence>
<reference evidence="6" key="2">
    <citation type="submission" date="2020-09" db="EMBL/GenBank/DDBJ databases">
        <authorList>
            <person name="Sun Q."/>
            <person name="Zhou Y."/>
        </authorList>
    </citation>
    <scope>NUCLEOTIDE SEQUENCE</scope>
    <source>
        <strain evidence="6">CGMCC 1.15290</strain>
    </source>
</reference>